<comment type="caution">
    <text evidence="1">The sequence shown here is derived from an EMBL/GenBank/DDBJ whole genome shotgun (WGS) entry which is preliminary data.</text>
</comment>
<protein>
    <submittedName>
        <fullName evidence="1">Uncharacterized protein</fullName>
    </submittedName>
</protein>
<reference evidence="1" key="1">
    <citation type="submission" date="2019-08" db="EMBL/GenBank/DDBJ databases">
        <authorList>
            <person name="Kucharzyk K."/>
            <person name="Murdoch R.W."/>
            <person name="Higgins S."/>
            <person name="Loffler F."/>
        </authorList>
    </citation>
    <scope>NUCLEOTIDE SEQUENCE</scope>
</reference>
<name>A0A645GC29_9ZZZZ</name>
<organism evidence="1">
    <name type="scientific">bioreactor metagenome</name>
    <dbReference type="NCBI Taxonomy" id="1076179"/>
    <lineage>
        <taxon>unclassified sequences</taxon>
        <taxon>metagenomes</taxon>
        <taxon>ecological metagenomes</taxon>
    </lineage>
</organism>
<gene>
    <name evidence="1" type="ORF">SDC9_171599</name>
</gene>
<accession>A0A645GC29</accession>
<sequence>MLLVFLPEMLDGGKHGIGCRLAQAAQRGVLDHLSELDQLFNVAFLALALGDALQNLQHALGPQPAGYAFPAGFLLYEFHKETGYVHHAGVLVHADESARPHDGAQLDQRIVIDGGV</sequence>
<evidence type="ECO:0000313" key="1">
    <source>
        <dbReference type="EMBL" id="MPN24205.1"/>
    </source>
</evidence>
<dbReference type="EMBL" id="VSSQ01072985">
    <property type="protein sequence ID" value="MPN24205.1"/>
    <property type="molecule type" value="Genomic_DNA"/>
</dbReference>
<proteinExistence type="predicted"/>
<dbReference type="AlphaFoldDB" id="A0A645GC29"/>